<evidence type="ECO:0000313" key="4">
    <source>
        <dbReference type="Proteomes" id="UP000199656"/>
    </source>
</evidence>
<dbReference type="Proteomes" id="UP000199656">
    <property type="component" value="Unassembled WGS sequence"/>
</dbReference>
<keyword evidence="1" id="KW-0472">Membrane</keyword>
<organism evidence="3 4">
    <name type="scientific">Chitinophaga terrae</name>
    <name type="common">ex Kim and Jung 2007</name>
    <dbReference type="NCBI Taxonomy" id="408074"/>
    <lineage>
        <taxon>Bacteria</taxon>
        <taxon>Pseudomonadati</taxon>
        <taxon>Bacteroidota</taxon>
        <taxon>Chitinophagia</taxon>
        <taxon>Chitinophagales</taxon>
        <taxon>Chitinophagaceae</taxon>
        <taxon>Chitinophaga</taxon>
    </lineage>
</organism>
<evidence type="ECO:0000313" key="3">
    <source>
        <dbReference type="EMBL" id="SEA27728.1"/>
    </source>
</evidence>
<keyword evidence="1" id="KW-1133">Transmembrane helix</keyword>
<dbReference type="InterPro" id="IPR037524">
    <property type="entry name" value="PA14/GLEYA"/>
</dbReference>
<keyword evidence="4" id="KW-1185">Reference proteome</keyword>
<keyword evidence="1" id="KW-0812">Transmembrane</keyword>
<proteinExistence type="predicted"/>
<dbReference type="EMBL" id="FNRL01000005">
    <property type="protein sequence ID" value="SEA27728.1"/>
    <property type="molecule type" value="Genomic_DNA"/>
</dbReference>
<dbReference type="OrthoDB" id="9814627at2"/>
<feature type="domain" description="PA14" evidence="2">
    <location>
        <begin position="627"/>
        <end position="767"/>
    </location>
</feature>
<dbReference type="InterPro" id="IPR011658">
    <property type="entry name" value="PA14_dom"/>
</dbReference>
<dbReference type="InterPro" id="IPR046020">
    <property type="entry name" value="DUF5977"/>
</dbReference>
<dbReference type="RefSeq" id="WP_089759917.1">
    <property type="nucleotide sequence ID" value="NZ_BKAT01000055.1"/>
</dbReference>
<dbReference type="Pfam" id="PF19404">
    <property type="entry name" value="DUF5977"/>
    <property type="match status" value="3"/>
</dbReference>
<dbReference type="Gene3D" id="3.90.182.10">
    <property type="entry name" value="Toxin - Anthrax Protective Antigen,domain 1"/>
    <property type="match status" value="1"/>
</dbReference>
<sequence length="2172" mass="241532">MILAFVARGKKCIASCLLVVIYLQILLPLHLRAETISAGLIENKHLKTPASTYVKVPALPTGIKTTNRKSAIPEIVGVETDGGPTQPEMEAFHSVGADNMVDLFTGDFSYSIPLLDVGGYPVTLGYNSGISMDQEASWVGLGWNVNPGSITRNLRGLPDDFTGSSDFVTKEVTMKKNKTMGVNAGLDLEVAGLPTESFGVGLDVGFKFGIFHNTYRGFGMETGFNAGLSVGNKSKGRMTYGLSFDNNSQTGITLGTSLSHTFGESKASENPYVGSVSISTGYNSRAGMTSLQVSGGVRKYVTNKKNETSITRSSGPSASISFANPAFTPTMNVAYTNKMMTVTLKIGSEATVLHPSVSLSGYISEQYIADKDKRLTLPAYGYLNYEAANGDYGALLDFNREKDIPYRDAPPVPTIAIPSYTYDVFSMTGEGVGGSFRAYRNDIGYVYDHEMTTRDVSGAASLDFGAGFIAHAGADLFYTRAYTKSSLWDDQNFMRNVLGFRTANGKFEPAYFRSPGEKTINATSFYDAMGGDRVVTAKLSQPLGFNTGIIYNTPYLTPYAKAEQQDDILLTPANTIKPEREKRTQVITYLTAKEASEVGLSKYIEYYPEDTFTVKRNKAEYKDEYIGDGDGLLAKYYYTSWFQTYSHDTWHKDIAFFNKDQFQSYSDKKEYFSLKLLGKLKVPFSGIYNFKLRADDGMKLFINGVEFISDLNEGKARDQYATIPLEGGKLYNIETQYNNVTADAELQLSWQSDKFGDNEYKLIPPAFFFLEKDRDVFRADSMYKEKRVNRMRKENHISEIDVLNPDGRRYVYGIPVYNISQKETTFSVDKSGASPDEGLVSYTPNVDDTLSNTKGKDWYYNAEFMPAYAHSFLLTGILSPDYVDVTGNGISDDDAGNAIRFNYTKTADLNNPYKWRAPYTNKATYNEGFKTDNRDDKGSYVSGTKELYYLHSIESKSMVAVFRLEKRKDLLQMDAQGNKSDGGARRLKRIDLYIKADFIKNGSEKAIPVKSVHFEYSYELCKGINHSITAGDTTSGKLTLKEVWFSYNGNEKGKKNPYRFRYNKLNPNYAFNKYDRWGNYKDQIDNPGSTPGNLVNNADYPYALQDSALAAANAAAWTLDTIILPSGGMITVDYESDDYGYVQNKHATQMYQLYGFANKDPLNIDAFTPKLYDNGLTGDNLYVAVKVPYVVKSSDEIISRYLDGLDKIYFRLAVKMPSDKYGSGIEYVPCYANIASYGAYFPKGASTIIYFKVEGITQAGLTPGDVSPLTKTALQYLKLNLPSKAYPGSEAADDLGLEATIKMLYAQVDNVNSMLAGFDKYARIKQYVRDVDTTRSLVRLNNPNFKKYGGGLRVKRIKTYDNWSKMTGQRAAVYGKEYSYTTTKEIDGEKIVISSGVASYEPLLGGEENPWRKPIEYVERVAALAPTTVGYVEEPLGESFFPAPSVGYSKVRIRTINAKNNRSVNGYDETCFYTTKDFPTITERTVINDHNKKRYREPLKELLRVNSKHFIAVSQGFKVELNDMNGKLRSQASYAEGDDEHPIAYTENFYRVDDPSQPAKHLNNKVLTINPKGKIETSEVGKDMELMFDMRQEKSVTIGANVSVNVDFFTAGIWPILIPSLIPLPQYEENIFRSVAATKVINRHGILDSVMVVDKGSRVVTHNLLYDTETGDPVLTSVQNEYNDRVYNFTYPAGWIYEGMAGAYKNIGTVLSGLTIKEGRITGGLTGKVGDYFFNGDEILAYTKIKVAGTECAPTPAYWPGTYKVWAVDANMLNGKSPDIYFVNQDGTPFTGNDVKMKIVRSGRRNIAAVAGTVTMLKNPLVGNQLVLDDNSQVVNASMVDFKQFWKVPDRQMPAIIIDTFRNVARTDTFTVTCGANTQRVPVTIAAGKFTSVESQEKANEMARNFLQISGPATALRQIGCTYYYNTEVSMSFRKQCSDPNAIGEWVQFVVKAKTDSSLINVEDANQKAKARLQAEGPAYANSHGRCYYLSDPVSGPFTRSCPPGKSAFPVTYSLPRGADTSYISQSDANSKAAARLAVEGPAYAQTHSYCTYYAKLKLENMVSEDSDLNNTATYIDVVVYFYEDEACTIAASADSLPVTIQVTETINNDYNSGTFIENYERVANGTRAEILKHAPKFQRIFKPQRGKLGSITNISYGYKLIIDSNYNVIVK</sequence>
<accession>A0A1H3ZVK1</accession>
<name>A0A1H3ZVK1_9BACT</name>
<evidence type="ECO:0000259" key="2">
    <source>
        <dbReference type="PROSITE" id="PS51820"/>
    </source>
</evidence>
<protein>
    <submittedName>
        <fullName evidence="3">PA14 domain-containing protein</fullName>
    </submittedName>
</protein>
<evidence type="ECO:0000256" key="1">
    <source>
        <dbReference type="SAM" id="Phobius"/>
    </source>
</evidence>
<dbReference type="STRING" id="408074.SAMN05660909_01323"/>
<dbReference type="Pfam" id="PF07691">
    <property type="entry name" value="PA14"/>
    <property type="match status" value="1"/>
</dbReference>
<gene>
    <name evidence="3" type="ORF">SAMN05660909_01323</name>
</gene>
<reference evidence="4" key="1">
    <citation type="submission" date="2016-10" db="EMBL/GenBank/DDBJ databases">
        <authorList>
            <person name="Varghese N."/>
            <person name="Submissions S."/>
        </authorList>
    </citation>
    <scope>NUCLEOTIDE SEQUENCE [LARGE SCALE GENOMIC DNA]</scope>
    <source>
        <strain evidence="4">DSM 23920</strain>
    </source>
</reference>
<dbReference type="PROSITE" id="PS51820">
    <property type="entry name" value="PA14"/>
    <property type="match status" value="1"/>
</dbReference>
<dbReference type="SUPFAM" id="SSF56988">
    <property type="entry name" value="Anthrax protective antigen"/>
    <property type="match status" value="1"/>
</dbReference>
<dbReference type="SMART" id="SM00758">
    <property type="entry name" value="PA14"/>
    <property type="match status" value="1"/>
</dbReference>
<feature type="transmembrane region" description="Helical" evidence="1">
    <location>
        <begin position="12"/>
        <end position="31"/>
    </location>
</feature>